<dbReference type="EMBL" id="AWSO01000548">
    <property type="protein sequence ID" value="ESK89609.1"/>
    <property type="molecule type" value="Genomic_DNA"/>
</dbReference>
<evidence type="ECO:0000259" key="2">
    <source>
        <dbReference type="PROSITE" id="PS50837"/>
    </source>
</evidence>
<dbReference type="InterPro" id="IPR007111">
    <property type="entry name" value="NACHT_NTPase"/>
</dbReference>
<dbReference type="PROSITE" id="PS50837">
    <property type="entry name" value="NACHT"/>
    <property type="match status" value="1"/>
</dbReference>
<gene>
    <name evidence="3" type="ORF">Moror_8680</name>
</gene>
<dbReference type="SUPFAM" id="SSF52540">
    <property type="entry name" value="P-loop containing nucleoside triphosphate hydrolases"/>
    <property type="match status" value="1"/>
</dbReference>
<dbReference type="AlphaFoldDB" id="V2YD65"/>
<keyword evidence="1" id="KW-0677">Repeat</keyword>
<comment type="caution">
    <text evidence="3">The sequence shown here is derived from an EMBL/GenBank/DDBJ whole genome shotgun (WGS) entry which is preliminary data.</text>
</comment>
<dbReference type="OrthoDB" id="4760524at2759"/>
<dbReference type="Proteomes" id="UP000017559">
    <property type="component" value="Unassembled WGS sequence"/>
</dbReference>
<dbReference type="PANTHER" id="PTHR10039">
    <property type="entry name" value="AMELOGENIN"/>
    <property type="match status" value="1"/>
</dbReference>
<protein>
    <submittedName>
        <fullName evidence="3">Nwd2</fullName>
    </submittedName>
</protein>
<feature type="domain" description="NACHT" evidence="2">
    <location>
        <begin position="79"/>
        <end position="232"/>
    </location>
</feature>
<name>V2YD65_MONRO</name>
<accession>V2YD65</accession>
<keyword evidence="4" id="KW-1185">Reference proteome</keyword>
<evidence type="ECO:0000313" key="3">
    <source>
        <dbReference type="EMBL" id="ESK89609.1"/>
    </source>
</evidence>
<dbReference type="STRING" id="1381753.V2YD65"/>
<dbReference type="InterPro" id="IPR056884">
    <property type="entry name" value="NPHP3-like_N"/>
</dbReference>
<dbReference type="Gene3D" id="3.40.50.300">
    <property type="entry name" value="P-loop containing nucleotide triphosphate hydrolases"/>
    <property type="match status" value="1"/>
</dbReference>
<evidence type="ECO:0000256" key="1">
    <source>
        <dbReference type="ARBA" id="ARBA00022737"/>
    </source>
</evidence>
<sequence>MIHNAQGFHISGGQFNSDKAGDQYQSADPILALWRAIEDVGASHDSATRYPAPKCHPNTCQEVQNVIYDWIHSPSPENQVFWLYGPAGAGKSAIAQTIAETAQQKGYLASSFFFSRTDPKRNTAGSLFLIVAYGLAISIPELRVPIGQAIEKDPAVLRASLEEQFEKLIVEPCKTLKQLHGPSWLIVVDGLDECSGSRYAKQEQQRILFIIAKAMAALMRCIRLRFLICSRPEPPIREAFDTDGFRWLLHRIALDNTFETSRDMVIFLTAEFKRIRTSPRNHHIRFPIPWPAPGVVDELVQKASGQFIYAATVIKFVDNEYTNPRTQLELVLHTGPRPNPELESPFSDLDVLYHQILSCNPQRSRLREILRAVVIFQGQTRTYCLNPTPLHIEALLMICEEDVITALRGMHSVLDIRGPGDIIYIFHASFSDFLTDARRSRQFFVGDEQDQYSFLACHTLQAIDHYSQICGGNDQMLSLAQRVIFHFAWYDWASYCLKAKLDSHTLHALSNANFTQSLGTYILDHLTCRNGIASFRIQAFFWQTCRLLSNLQIDSGVHANVARRFWDYMRGFRIWVPRSVEISAVDSLLDESASLLVRDLLRDSMSKDARRKFSNSWLVHCRIVSIGNDCSCTRAKEASSRLSLPCSESPSGDVHHIQLSAAMRDVVRQELRQLGQAHTAFAPDPLFRLLSICKPCPELLNLLPPLLPKIIWKVDQNLLLRWLKSFPPEYASCTSPLIQEVRDLDWRLEPFVSEYMDDGHSNKVTVASP</sequence>
<dbReference type="PANTHER" id="PTHR10039:SF14">
    <property type="entry name" value="NACHT DOMAIN-CONTAINING PROTEIN"/>
    <property type="match status" value="1"/>
</dbReference>
<proteinExistence type="predicted"/>
<evidence type="ECO:0000313" key="4">
    <source>
        <dbReference type="Proteomes" id="UP000017559"/>
    </source>
</evidence>
<dbReference type="Pfam" id="PF24883">
    <property type="entry name" value="NPHP3_N"/>
    <property type="match status" value="1"/>
</dbReference>
<dbReference type="InterPro" id="IPR027417">
    <property type="entry name" value="P-loop_NTPase"/>
</dbReference>
<organism evidence="3 4">
    <name type="scientific">Moniliophthora roreri (strain MCA 2997)</name>
    <name type="common">Cocoa frosty pod rot fungus</name>
    <name type="synonym">Crinipellis roreri</name>
    <dbReference type="NCBI Taxonomy" id="1381753"/>
    <lineage>
        <taxon>Eukaryota</taxon>
        <taxon>Fungi</taxon>
        <taxon>Dikarya</taxon>
        <taxon>Basidiomycota</taxon>
        <taxon>Agaricomycotina</taxon>
        <taxon>Agaricomycetes</taxon>
        <taxon>Agaricomycetidae</taxon>
        <taxon>Agaricales</taxon>
        <taxon>Marasmiineae</taxon>
        <taxon>Marasmiaceae</taxon>
        <taxon>Moniliophthora</taxon>
    </lineage>
</organism>
<dbReference type="KEGG" id="mrr:Moror_8680"/>
<reference evidence="3 4" key="1">
    <citation type="journal article" date="2014" name="BMC Genomics">
        <title>Genome and secretome analysis of the hemibiotrophic fungal pathogen, Moniliophthora roreri, which causes frosty pod rot disease of cacao: mechanisms of the biotrophic and necrotrophic phases.</title>
        <authorList>
            <person name="Meinhardt L.W."/>
            <person name="Costa G.G.L."/>
            <person name="Thomazella D.P.T."/>
            <person name="Teixeira P.J.P.L."/>
            <person name="Carazzolle M.F."/>
            <person name="Schuster S.C."/>
            <person name="Carlson J.E."/>
            <person name="Guiltinan M.J."/>
            <person name="Mieczkowski P."/>
            <person name="Farmer A."/>
            <person name="Ramaraj T."/>
            <person name="Crozier J."/>
            <person name="Davis R.E."/>
            <person name="Shao J."/>
            <person name="Melnick R.L."/>
            <person name="Pereira G.A.G."/>
            <person name="Bailey B.A."/>
        </authorList>
    </citation>
    <scope>NUCLEOTIDE SEQUENCE [LARGE SCALE GENOMIC DNA]</scope>
    <source>
        <strain evidence="3 4">MCA 2997</strain>
    </source>
</reference>
<dbReference type="HOGENOM" id="CLU_000288_6_10_1"/>